<protein>
    <submittedName>
        <fullName evidence="2">ArsC/Spx/MgsR family protein</fullName>
    </submittedName>
</protein>
<gene>
    <name evidence="2" type="ORF">VNN45_08210</name>
</gene>
<dbReference type="PANTHER" id="PTHR30041:SF7">
    <property type="entry name" value="GLOBAL TRANSCRIPTIONAL REGULATOR SPX"/>
    <property type="match status" value="1"/>
</dbReference>
<evidence type="ECO:0000313" key="2">
    <source>
        <dbReference type="EMBL" id="WYC66857.1"/>
    </source>
</evidence>
<dbReference type="EMBL" id="CP141698">
    <property type="protein sequence ID" value="WYC66857.1"/>
    <property type="molecule type" value="Genomic_DNA"/>
</dbReference>
<dbReference type="SUPFAM" id="SSF52833">
    <property type="entry name" value="Thioredoxin-like"/>
    <property type="match status" value="1"/>
</dbReference>
<dbReference type="Proteomes" id="UP001456368">
    <property type="component" value="Chromosome"/>
</dbReference>
<dbReference type="InterPro" id="IPR036249">
    <property type="entry name" value="Thioredoxin-like_sf"/>
</dbReference>
<evidence type="ECO:0000256" key="1">
    <source>
        <dbReference type="PROSITE-ProRule" id="PRU01282"/>
    </source>
</evidence>
<evidence type="ECO:0000313" key="3">
    <source>
        <dbReference type="Proteomes" id="UP001456368"/>
    </source>
</evidence>
<dbReference type="PROSITE" id="PS51353">
    <property type="entry name" value="ARSC"/>
    <property type="match status" value="1"/>
</dbReference>
<dbReference type="RefSeq" id="WP_333735487.1">
    <property type="nucleotide sequence ID" value="NZ_CAKOCU010000008.1"/>
</dbReference>
<dbReference type="Gene3D" id="3.40.30.10">
    <property type="entry name" value="Glutaredoxin"/>
    <property type="match status" value="1"/>
</dbReference>
<comment type="similarity">
    <text evidence="1">Belongs to the ArsC family.</text>
</comment>
<dbReference type="GeneID" id="75143886"/>
<sequence>MWRILKIYYRSKCKSSQKAFMWFERYGINFEKQNISQITVDDLLRLLMLTTEGINELIKNPERVNIKNEEELEKIADMKLHSALYYLKMNTSLFKTPIILDENNYLVGYNSDEIRRFFPREYRKFLSDL</sequence>
<dbReference type="Pfam" id="PF03960">
    <property type="entry name" value="ArsC"/>
    <property type="match status" value="1"/>
</dbReference>
<name>A0ABZ2SID8_9LACT</name>
<dbReference type="InterPro" id="IPR006660">
    <property type="entry name" value="Arsenate_reductase-like"/>
</dbReference>
<accession>A0ABZ2SID8</accession>
<proteinExistence type="inferred from homology"/>
<reference evidence="2 3" key="1">
    <citation type="submission" date="2023-12" db="EMBL/GenBank/DDBJ databases">
        <title>Redefining Piscine Lactococcosis.</title>
        <authorList>
            <person name="Heckman T.I."/>
            <person name="Yazdi Z."/>
            <person name="Older C.E."/>
            <person name="Griffin M.J."/>
            <person name="Waldbieser G.C."/>
            <person name="Chow A.M."/>
            <person name="Medina Silva I."/>
            <person name="Anenson K.M."/>
            <person name="Garcia J.C."/>
            <person name="LaFrentz B.R."/>
            <person name="Slavic D."/>
            <person name="Toohey-Kurth K.L."/>
            <person name="Yant P."/>
            <person name="Fritz H.M."/>
            <person name="Henderson E."/>
            <person name="McDowall R."/>
            <person name="Cai H."/>
            <person name="Adikson M."/>
            <person name="Soto E."/>
        </authorList>
    </citation>
    <scope>NUCLEOTIDE SEQUENCE [LARGE SCALE GENOMIC DNA]</scope>
    <source>
        <strain evidence="2 3">R21-91A</strain>
    </source>
</reference>
<keyword evidence="3" id="KW-1185">Reference proteome</keyword>
<dbReference type="PANTHER" id="PTHR30041">
    <property type="entry name" value="ARSENATE REDUCTASE"/>
    <property type="match status" value="1"/>
</dbReference>
<organism evidence="2 3">
    <name type="scientific">Lactococcus petauri</name>
    <dbReference type="NCBI Taxonomy" id="1940789"/>
    <lineage>
        <taxon>Bacteria</taxon>
        <taxon>Bacillati</taxon>
        <taxon>Bacillota</taxon>
        <taxon>Bacilli</taxon>
        <taxon>Lactobacillales</taxon>
        <taxon>Streptococcaceae</taxon>
        <taxon>Lactococcus</taxon>
    </lineage>
</organism>